<dbReference type="AlphaFoldDB" id="A0AAD8UZS4"/>
<gene>
    <name evidence="1" type="ORF">LY79DRAFT_524881</name>
</gene>
<name>A0AAD8UZS4_9PEZI</name>
<dbReference type="Proteomes" id="UP001230504">
    <property type="component" value="Unassembled WGS sequence"/>
</dbReference>
<sequence length="56" mass="5939">VMLGKVDSTRRQGPRLSGAVFTVSISKYVAKAGRHTISLGDLFETSGLLGSEDSEI</sequence>
<feature type="non-terminal residue" evidence="1">
    <location>
        <position position="1"/>
    </location>
</feature>
<dbReference type="RefSeq" id="XP_060409521.1">
    <property type="nucleotide sequence ID" value="XM_060555675.1"/>
</dbReference>
<accession>A0AAD8UZS4</accession>
<protein>
    <submittedName>
        <fullName evidence="1">Uncharacterized protein</fullName>
    </submittedName>
</protein>
<comment type="caution">
    <text evidence="1">The sequence shown here is derived from an EMBL/GenBank/DDBJ whole genome shotgun (WGS) entry which is preliminary data.</text>
</comment>
<proteinExistence type="predicted"/>
<dbReference type="EMBL" id="JAHLJV010000083">
    <property type="protein sequence ID" value="KAK1573957.1"/>
    <property type="molecule type" value="Genomic_DNA"/>
</dbReference>
<evidence type="ECO:0000313" key="1">
    <source>
        <dbReference type="EMBL" id="KAK1573957.1"/>
    </source>
</evidence>
<organism evidence="1 2">
    <name type="scientific">Colletotrichum navitas</name>
    <dbReference type="NCBI Taxonomy" id="681940"/>
    <lineage>
        <taxon>Eukaryota</taxon>
        <taxon>Fungi</taxon>
        <taxon>Dikarya</taxon>
        <taxon>Ascomycota</taxon>
        <taxon>Pezizomycotina</taxon>
        <taxon>Sordariomycetes</taxon>
        <taxon>Hypocreomycetidae</taxon>
        <taxon>Glomerellales</taxon>
        <taxon>Glomerellaceae</taxon>
        <taxon>Colletotrichum</taxon>
        <taxon>Colletotrichum graminicola species complex</taxon>
    </lineage>
</organism>
<dbReference type="GeneID" id="85439915"/>
<evidence type="ECO:0000313" key="2">
    <source>
        <dbReference type="Proteomes" id="UP001230504"/>
    </source>
</evidence>
<keyword evidence="2" id="KW-1185">Reference proteome</keyword>
<reference evidence="1" key="1">
    <citation type="submission" date="2021-06" db="EMBL/GenBank/DDBJ databases">
        <title>Comparative genomics, transcriptomics and evolutionary studies reveal genomic signatures of adaptation to plant cell wall in hemibiotrophic fungi.</title>
        <authorList>
            <consortium name="DOE Joint Genome Institute"/>
            <person name="Baroncelli R."/>
            <person name="Diaz J.F."/>
            <person name="Benocci T."/>
            <person name="Peng M."/>
            <person name="Battaglia E."/>
            <person name="Haridas S."/>
            <person name="Andreopoulos W."/>
            <person name="Labutti K."/>
            <person name="Pangilinan J."/>
            <person name="Floch G.L."/>
            <person name="Makela M.R."/>
            <person name="Henrissat B."/>
            <person name="Grigoriev I.V."/>
            <person name="Crouch J.A."/>
            <person name="De Vries R.P."/>
            <person name="Sukno S.A."/>
            <person name="Thon M.R."/>
        </authorList>
    </citation>
    <scope>NUCLEOTIDE SEQUENCE</scope>
    <source>
        <strain evidence="1">CBS 125086</strain>
    </source>
</reference>